<keyword evidence="3" id="KW-0862">Zinc</keyword>
<keyword evidence="2" id="KW-0378">Hydrolase</keyword>
<evidence type="ECO:0000313" key="5">
    <source>
        <dbReference type="Proteomes" id="UP000800036"/>
    </source>
</evidence>
<comment type="similarity">
    <text evidence="1">Belongs to the peptidase M20A family.</text>
</comment>
<dbReference type="PANTHER" id="PTHR43808:SF32">
    <property type="entry name" value="ARGE_DAPE-RELATED DEACYLASE"/>
    <property type="match status" value="1"/>
</dbReference>
<name>A0A6A5VG76_9PLEO</name>
<dbReference type="SUPFAM" id="SSF53187">
    <property type="entry name" value="Zn-dependent exopeptidases"/>
    <property type="match status" value="1"/>
</dbReference>
<evidence type="ECO:0000256" key="1">
    <source>
        <dbReference type="ARBA" id="ARBA00006247"/>
    </source>
</evidence>
<dbReference type="Proteomes" id="UP000800036">
    <property type="component" value="Unassembled WGS sequence"/>
</dbReference>
<keyword evidence="5" id="KW-1185">Reference proteome</keyword>
<sequence>MTIRQEIIAELEANRESYVAFLQKLIQAASPNPPGDTTKATTVVREYLSTHGVEAEVVAPLPQAPNVVADFRGGKENDPRVIFNDHIDTYPVERPDAWPKGPYSGFNDGITIHGRGGVDMKAGTATSIIAYTILQRRAEGLKGSVRLVVVSNEETGGRWGTRYLLEHDPSRWGGDVVLNGEPGGLQSIRFGEKGTLRITFTVKSEGLNGAYTFVRKGRAAFIPLQ</sequence>
<proteinExistence type="inferred from homology"/>
<dbReference type="PANTHER" id="PTHR43808">
    <property type="entry name" value="ACETYLORNITHINE DEACETYLASE"/>
    <property type="match status" value="1"/>
</dbReference>
<dbReference type="PROSITE" id="PS00759">
    <property type="entry name" value="ARGE_DAPE_CPG2_2"/>
    <property type="match status" value="1"/>
</dbReference>
<dbReference type="OrthoDB" id="10059875at2759"/>
<dbReference type="InterPro" id="IPR050072">
    <property type="entry name" value="Peptidase_M20A"/>
</dbReference>
<accession>A0A6A5VG76</accession>
<gene>
    <name evidence="4" type="ORF">BU23DRAFT_73063</name>
</gene>
<evidence type="ECO:0000256" key="3">
    <source>
        <dbReference type="ARBA" id="ARBA00022833"/>
    </source>
</evidence>
<dbReference type="EMBL" id="ML976670">
    <property type="protein sequence ID" value="KAF1975409.1"/>
    <property type="molecule type" value="Genomic_DNA"/>
</dbReference>
<dbReference type="GO" id="GO:0016787">
    <property type="term" value="F:hydrolase activity"/>
    <property type="evidence" value="ECO:0007669"/>
    <property type="project" value="UniProtKB-KW"/>
</dbReference>
<evidence type="ECO:0000256" key="2">
    <source>
        <dbReference type="ARBA" id="ARBA00022801"/>
    </source>
</evidence>
<dbReference type="AlphaFoldDB" id="A0A6A5VG76"/>
<dbReference type="Gene3D" id="3.40.630.10">
    <property type="entry name" value="Zn peptidases"/>
    <property type="match status" value="1"/>
</dbReference>
<dbReference type="InterPro" id="IPR002933">
    <property type="entry name" value="Peptidase_M20"/>
</dbReference>
<dbReference type="Pfam" id="PF01546">
    <property type="entry name" value="Peptidase_M20"/>
    <property type="match status" value="1"/>
</dbReference>
<protein>
    <submittedName>
        <fullName evidence="4">Zn-dependent exopeptidase</fullName>
    </submittedName>
</protein>
<evidence type="ECO:0000313" key="4">
    <source>
        <dbReference type="EMBL" id="KAF1975409.1"/>
    </source>
</evidence>
<organism evidence="4 5">
    <name type="scientific">Bimuria novae-zelandiae CBS 107.79</name>
    <dbReference type="NCBI Taxonomy" id="1447943"/>
    <lineage>
        <taxon>Eukaryota</taxon>
        <taxon>Fungi</taxon>
        <taxon>Dikarya</taxon>
        <taxon>Ascomycota</taxon>
        <taxon>Pezizomycotina</taxon>
        <taxon>Dothideomycetes</taxon>
        <taxon>Pleosporomycetidae</taxon>
        <taxon>Pleosporales</taxon>
        <taxon>Massarineae</taxon>
        <taxon>Didymosphaeriaceae</taxon>
        <taxon>Bimuria</taxon>
    </lineage>
</organism>
<dbReference type="InterPro" id="IPR001261">
    <property type="entry name" value="ArgE/DapE_CS"/>
</dbReference>
<reference evidence="4" key="1">
    <citation type="journal article" date="2020" name="Stud. Mycol.">
        <title>101 Dothideomycetes genomes: a test case for predicting lifestyles and emergence of pathogens.</title>
        <authorList>
            <person name="Haridas S."/>
            <person name="Albert R."/>
            <person name="Binder M."/>
            <person name="Bloem J."/>
            <person name="Labutti K."/>
            <person name="Salamov A."/>
            <person name="Andreopoulos B."/>
            <person name="Baker S."/>
            <person name="Barry K."/>
            <person name="Bills G."/>
            <person name="Bluhm B."/>
            <person name="Cannon C."/>
            <person name="Castanera R."/>
            <person name="Culley D."/>
            <person name="Daum C."/>
            <person name="Ezra D."/>
            <person name="Gonzalez J."/>
            <person name="Henrissat B."/>
            <person name="Kuo A."/>
            <person name="Liang C."/>
            <person name="Lipzen A."/>
            <person name="Lutzoni F."/>
            <person name="Magnuson J."/>
            <person name="Mondo S."/>
            <person name="Nolan M."/>
            <person name="Ohm R."/>
            <person name="Pangilinan J."/>
            <person name="Park H.-J."/>
            <person name="Ramirez L."/>
            <person name="Alfaro M."/>
            <person name="Sun H."/>
            <person name="Tritt A."/>
            <person name="Yoshinaga Y."/>
            <person name="Zwiers L.-H."/>
            <person name="Turgeon B."/>
            <person name="Goodwin S."/>
            <person name="Spatafora J."/>
            <person name="Crous P."/>
            <person name="Grigoriev I."/>
        </authorList>
    </citation>
    <scope>NUCLEOTIDE SEQUENCE</scope>
    <source>
        <strain evidence="4">CBS 107.79</strain>
    </source>
</reference>